<dbReference type="SMART" id="SM00471">
    <property type="entry name" value="HDc"/>
    <property type="match status" value="1"/>
</dbReference>
<dbReference type="RefSeq" id="WP_385941244.1">
    <property type="nucleotide sequence ID" value="NZ_JBHSOZ010000005.1"/>
</dbReference>
<organism evidence="3 4">
    <name type="scientific">Thalassorhabdus alkalitolerans</name>
    <dbReference type="NCBI Taxonomy" id="2282697"/>
    <lineage>
        <taxon>Bacteria</taxon>
        <taxon>Bacillati</taxon>
        <taxon>Bacillota</taxon>
        <taxon>Bacilli</taxon>
        <taxon>Bacillales</taxon>
        <taxon>Bacillaceae</taxon>
        <taxon>Thalassorhabdus</taxon>
    </lineage>
</organism>
<dbReference type="InterPro" id="IPR003607">
    <property type="entry name" value="HD/PDEase_dom"/>
</dbReference>
<sequence>MKKRTSIEHVGWWKKVKNQRYIRILLYVLLAVVLYVSMLGNVIPDTYEVSLSSVAEEDIRSPVTVENKAETESKYQEALNSVDPVYVHKSDYAQNQVEKVNDVFELVEQVRTEEVLTIDGETVTDPQIEDQLSYIQEILSSGSNRGLSEESVETYLDATDSQLQIARETVKNAVYESMSRVIALDDISSARDEVAEKLALTSVNQRLYEAMLETARISITANYLYDDEATEELRQEMVQSIEPVMISEGQLIVKEGEIINHAVYEQLRLAGLLDDTFNPFPYIGLALFVLLIVGTLAYYFKEANTTLQNNNSHLLMYVLIFLVTVVVMKSISLLENLDIASLELIVPAAVGSMLITSLIHFRVGLMTSMMFALVASVIFNHGAVGTLNFTTGVYILFSCFAGAFFLGKDNRIVRILQAGLFVSLINIITITALHMMKGGFGSWFDYGTAISFAFISGFFAAVLTLGLMPFFETGFGILSRTKLIELSSPNHPLLRKILLEAPGTYHHSVMVANLADSACEAIGAHGLLARVGAYYHDIGKTRRPHFFIENQMKIDNPHNKISPQLSKTIIISHPYDGSKMLKEYKMPKEIIDIAEQHHGTSLLKYFYFKANEQSQQKVPESQFRYPGPKAQFKESAIVGIADCIEAAVRSMTKPTPDKIEQLVKKIIRERLEDGQFDECDLTLKELDLIAKSICETLQGTFHSRIEYPEEGKNKGKNKGGKE</sequence>
<feature type="domain" description="HD/PDEase" evidence="2">
    <location>
        <begin position="500"/>
        <end position="656"/>
    </location>
</feature>
<dbReference type="CDD" id="cd00077">
    <property type="entry name" value="HDc"/>
    <property type="match status" value="1"/>
</dbReference>
<dbReference type="PANTHER" id="PTHR36442:SF1">
    <property type="entry name" value="CYCLIC-DI-AMP PHOSPHODIESTERASE PGPH"/>
    <property type="match status" value="1"/>
</dbReference>
<dbReference type="Pfam" id="PF07698">
    <property type="entry name" value="7TM-7TMR_HD"/>
    <property type="match status" value="1"/>
</dbReference>
<dbReference type="Pfam" id="PF01966">
    <property type="entry name" value="HD"/>
    <property type="match status" value="1"/>
</dbReference>
<reference evidence="4" key="1">
    <citation type="journal article" date="2019" name="Int. J. Syst. Evol. Microbiol.">
        <title>The Global Catalogue of Microorganisms (GCM) 10K type strain sequencing project: providing services to taxonomists for standard genome sequencing and annotation.</title>
        <authorList>
            <consortium name="The Broad Institute Genomics Platform"/>
            <consortium name="The Broad Institute Genome Sequencing Center for Infectious Disease"/>
            <person name="Wu L."/>
            <person name="Ma J."/>
        </authorList>
    </citation>
    <scope>NUCLEOTIDE SEQUENCE [LARGE SCALE GENOMIC DNA]</scope>
    <source>
        <strain evidence="4">CECT 7184</strain>
    </source>
</reference>
<dbReference type="EMBL" id="JBHSOZ010000005">
    <property type="protein sequence ID" value="MFC5713428.1"/>
    <property type="molecule type" value="Genomic_DNA"/>
</dbReference>
<dbReference type="Pfam" id="PF07697">
    <property type="entry name" value="7TMR-HDED"/>
    <property type="match status" value="1"/>
</dbReference>
<dbReference type="InterPro" id="IPR011624">
    <property type="entry name" value="Metal-dep_PHydrolase_7TM_extra"/>
</dbReference>
<name>A0ABW0YSA0_9BACI</name>
<feature type="transmembrane region" description="Helical" evidence="1">
    <location>
        <begin position="363"/>
        <end position="383"/>
    </location>
</feature>
<dbReference type="InterPro" id="IPR011621">
    <property type="entry name" value="Metal-dep_PHydrolase_7TM_intra"/>
</dbReference>
<dbReference type="PANTHER" id="PTHR36442">
    <property type="entry name" value="CYCLIC-DI-AMP PHOSPHODIESTERASE PGPH"/>
    <property type="match status" value="1"/>
</dbReference>
<feature type="transmembrane region" description="Helical" evidence="1">
    <location>
        <begin position="339"/>
        <end position="356"/>
    </location>
</feature>
<gene>
    <name evidence="3" type="ORF">ACFPU1_11595</name>
</gene>
<dbReference type="SUPFAM" id="SSF109604">
    <property type="entry name" value="HD-domain/PDEase-like"/>
    <property type="match status" value="1"/>
</dbReference>
<keyword evidence="1" id="KW-1133">Transmembrane helix</keyword>
<feature type="transmembrane region" description="Helical" evidence="1">
    <location>
        <begin position="389"/>
        <end position="406"/>
    </location>
</feature>
<dbReference type="Gene3D" id="1.10.3210.10">
    <property type="entry name" value="Hypothetical protein af1432"/>
    <property type="match status" value="1"/>
</dbReference>
<feature type="transmembrane region" description="Helical" evidence="1">
    <location>
        <begin position="280"/>
        <end position="300"/>
    </location>
</feature>
<keyword evidence="4" id="KW-1185">Reference proteome</keyword>
<dbReference type="InterPro" id="IPR006675">
    <property type="entry name" value="HDIG_dom"/>
</dbReference>
<protein>
    <submittedName>
        <fullName evidence="3">HD family phosphohydrolase</fullName>
    </submittedName>
</protein>
<evidence type="ECO:0000259" key="2">
    <source>
        <dbReference type="SMART" id="SM00471"/>
    </source>
</evidence>
<dbReference type="Proteomes" id="UP001596142">
    <property type="component" value="Unassembled WGS sequence"/>
</dbReference>
<feature type="transmembrane region" description="Helical" evidence="1">
    <location>
        <begin position="418"/>
        <end position="436"/>
    </location>
</feature>
<evidence type="ECO:0000256" key="1">
    <source>
        <dbReference type="SAM" id="Phobius"/>
    </source>
</evidence>
<feature type="transmembrane region" description="Helical" evidence="1">
    <location>
        <begin position="448"/>
        <end position="471"/>
    </location>
</feature>
<evidence type="ECO:0000313" key="4">
    <source>
        <dbReference type="Proteomes" id="UP001596142"/>
    </source>
</evidence>
<dbReference type="InterPro" id="IPR006674">
    <property type="entry name" value="HD_domain"/>
</dbReference>
<dbReference type="NCBIfam" id="TIGR00277">
    <property type="entry name" value="HDIG"/>
    <property type="match status" value="1"/>
</dbReference>
<keyword evidence="1" id="KW-0472">Membrane</keyword>
<evidence type="ECO:0000313" key="3">
    <source>
        <dbReference type="EMBL" id="MFC5713428.1"/>
    </source>
</evidence>
<keyword evidence="1" id="KW-0812">Transmembrane</keyword>
<accession>A0ABW0YSA0</accession>
<comment type="caution">
    <text evidence="3">The sequence shown here is derived from an EMBL/GenBank/DDBJ whole genome shotgun (WGS) entry which is preliminary data.</text>
</comment>
<dbReference type="InterPro" id="IPR052722">
    <property type="entry name" value="PgpH_phosphodiesterase"/>
</dbReference>
<proteinExistence type="predicted"/>
<feature type="transmembrane region" description="Helical" evidence="1">
    <location>
        <begin position="21"/>
        <end position="43"/>
    </location>
</feature>
<feature type="transmembrane region" description="Helical" evidence="1">
    <location>
        <begin position="312"/>
        <end position="333"/>
    </location>
</feature>